<dbReference type="InterPro" id="IPR001563">
    <property type="entry name" value="Peptidase_S10"/>
</dbReference>
<protein>
    <submittedName>
        <fullName evidence="2">Serine carboxypeptidase-like 2</fullName>
    </submittedName>
</protein>
<dbReference type="SUPFAM" id="SSF53474">
    <property type="entry name" value="alpha/beta-Hydrolases"/>
    <property type="match status" value="1"/>
</dbReference>
<evidence type="ECO:0000313" key="2">
    <source>
        <dbReference type="EMBL" id="BBH09606.1"/>
    </source>
</evidence>
<dbReference type="GO" id="GO:0016747">
    <property type="term" value="F:acyltransferase activity, transferring groups other than amino-acyl groups"/>
    <property type="evidence" value="ECO:0007669"/>
    <property type="project" value="TreeGrafter"/>
</dbReference>
<dbReference type="Pfam" id="PF00450">
    <property type="entry name" value="Peptidase_S10"/>
    <property type="match status" value="1"/>
</dbReference>
<keyword evidence="2" id="KW-0645">Protease</keyword>
<dbReference type="GO" id="GO:0019748">
    <property type="term" value="P:secondary metabolic process"/>
    <property type="evidence" value="ECO:0007669"/>
    <property type="project" value="TreeGrafter"/>
</dbReference>
<evidence type="ECO:0000256" key="1">
    <source>
        <dbReference type="ARBA" id="ARBA00009431"/>
    </source>
</evidence>
<dbReference type="GO" id="GO:0004185">
    <property type="term" value="F:serine-type carboxypeptidase activity"/>
    <property type="evidence" value="ECO:0007669"/>
    <property type="project" value="InterPro"/>
</dbReference>
<dbReference type="InterPro" id="IPR029058">
    <property type="entry name" value="AB_hydrolase_fold"/>
</dbReference>
<proteinExistence type="inferred from homology"/>
<dbReference type="EMBL" id="AP019304">
    <property type="protein sequence ID" value="BBH09606.1"/>
    <property type="molecule type" value="Genomic_DNA"/>
</dbReference>
<keyword evidence="2" id="KW-0378">Hydrolase</keyword>
<organism evidence="2">
    <name type="scientific">Prunus dulcis</name>
    <name type="common">Almond</name>
    <name type="synonym">Amygdalus dulcis</name>
    <dbReference type="NCBI Taxonomy" id="3755"/>
    <lineage>
        <taxon>Eukaryota</taxon>
        <taxon>Viridiplantae</taxon>
        <taxon>Streptophyta</taxon>
        <taxon>Embryophyta</taxon>
        <taxon>Tracheophyta</taxon>
        <taxon>Spermatophyta</taxon>
        <taxon>Magnoliopsida</taxon>
        <taxon>eudicotyledons</taxon>
        <taxon>Gunneridae</taxon>
        <taxon>Pentapetalae</taxon>
        <taxon>rosids</taxon>
        <taxon>fabids</taxon>
        <taxon>Rosales</taxon>
        <taxon>Rosaceae</taxon>
        <taxon>Amygdaloideae</taxon>
        <taxon>Amygdaleae</taxon>
        <taxon>Prunus</taxon>
    </lineage>
</organism>
<name>A0A4Y1S0Q9_PRUDU</name>
<accession>A0A4Y1S0Q9</accession>
<dbReference type="Gene3D" id="3.40.50.1820">
    <property type="entry name" value="alpha/beta hydrolase"/>
    <property type="match status" value="1"/>
</dbReference>
<comment type="similarity">
    <text evidence="1">Belongs to the peptidase S10 family.</text>
</comment>
<dbReference type="GO" id="GO:0006508">
    <property type="term" value="P:proteolysis"/>
    <property type="evidence" value="ECO:0007669"/>
    <property type="project" value="InterPro"/>
</dbReference>
<gene>
    <name evidence="2" type="ORF">Prudu_022154</name>
</gene>
<reference evidence="2" key="1">
    <citation type="journal article" date="2019" name="Science">
        <title>Mutation of a bHLH transcription factor allowed almond domestication.</title>
        <authorList>
            <person name="Sanchez-Perez R."/>
            <person name="Pavan S."/>
            <person name="Mazzeo R."/>
            <person name="Moldovan C."/>
            <person name="Aiese Cigliano R."/>
            <person name="Del Cueto J."/>
            <person name="Ricciardi F."/>
            <person name="Lotti C."/>
            <person name="Ricciardi L."/>
            <person name="Dicenta F."/>
            <person name="Lopez-Marques R.L."/>
            <person name="Lindberg Moller B."/>
        </authorList>
    </citation>
    <scope>NUCLEOTIDE SEQUENCE</scope>
</reference>
<keyword evidence="2" id="KW-0121">Carboxypeptidase</keyword>
<dbReference type="PANTHER" id="PTHR11802">
    <property type="entry name" value="SERINE PROTEASE FAMILY S10 SERINE CARBOXYPEPTIDASE"/>
    <property type="match status" value="1"/>
</dbReference>
<dbReference type="AlphaFoldDB" id="A0A4Y1S0Q9"/>
<sequence>MTTMSPKPKGFKWDKNFVGENFLDMPHRYPEPWCRAYNYMFSFIWANYKTVQNALHVREGTIKDWERCNQSFSSSYAHDVRTSLDYHRNLTKKNLRALVRISGLHELSGDHDMLVPYVGTEEWITSLNLSIDYTWRPWFVNGQVAGLVLLLSIPLHHIIVYESIYKESVQFDICDCEGKKRKLILPNYVSQEGAGHAATEYNPRECFPMIDRK</sequence>
<dbReference type="PANTHER" id="PTHR11802:SF224">
    <property type="entry name" value="SERINE CARBOXYPEPTIDASE-LIKE 7 ISOFORM X1"/>
    <property type="match status" value="1"/>
</dbReference>